<dbReference type="InterPro" id="IPR016140">
    <property type="entry name" value="Bifunc_inhib/LTP/seed_store"/>
</dbReference>
<dbReference type="PRINTS" id="PR00382">
    <property type="entry name" value="LIPIDTRNSFER"/>
</dbReference>
<reference evidence="5 6" key="1">
    <citation type="submission" date="2021-02" db="EMBL/GenBank/DDBJ databases">
        <title>Plant Genome Project.</title>
        <authorList>
            <person name="Zhang R.-G."/>
        </authorList>
    </citation>
    <scope>NUCLEOTIDE SEQUENCE [LARGE SCALE GENOMIC DNA]</scope>
    <source>
        <tissue evidence="5">Leaves</tissue>
    </source>
</reference>
<dbReference type="PROSITE" id="PS00597">
    <property type="entry name" value="PLANT_LTP"/>
    <property type="match status" value="1"/>
</dbReference>
<evidence type="ECO:0000313" key="6">
    <source>
        <dbReference type="Proteomes" id="UP000827721"/>
    </source>
</evidence>
<dbReference type="Gene3D" id="1.10.110.10">
    <property type="entry name" value="Plant lipid-transfer and hydrophobic proteins"/>
    <property type="match status" value="1"/>
</dbReference>
<organism evidence="5 6">
    <name type="scientific">Xanthoceras sorbifolium</name>
    <dbReference type="NCBI Taxonomy" id="99658"/>
    <lineage>
        <taxon>Eukaryota</taxon>
        <taxon>Viridiplantae</taxon>
        <taxon>Streptophyta</taxon>
        <taxon>Embryophyta</taxon>
        <taxon>Tracheophyta</taxon>
        <taxon>Spermatophyta</taxon>
        <taxon>Magnoliopsida</taxon>
        <taxon>eudicotyledons</taxon>
        <taxon>Gunneridae</taxon>
        <taxon>Pentapetalae</taxon>
        <taxon>rosids</taxon>
        <taxon>malvids</taxon>
        <taxon>Sapindales</taxon>
        <taxon>Sapindaceae</taxon>
        <taxon>Xanthoceroideae</taxon>
        <taxon>Xanthoceras</taxon>
    </lineage>
</organism>
<evidence type="ECO:0000313" key="5">
    <source>
        <dbReference type="EMBL" id="KAH7564757.1"/>
    </source>
</evidence>
<feature type="chain" id="PRO_5045436258" description="Non-specific lipid-transfer protein" evidence="3">
    <location>
        <begin position="28"/>
        <end position="179"/>
    </location>
</feature>
<evidence type="ECO:0000259" key="4">
    <source>
        <dbReference type="SMART" id="SM00499"/>
    </source>
</evidence>
<dbReference type="Pfam" id="PF00234">
    <property type="entry name" value="Tryp_alpha_amyl"/>
    <property type="match status" value="1"/>
</dbReference>
<dbReference type="SUPFAM" id="SSF47699">
    <property type="entry name" value="Bifunctional inhibitor/lipid-transfer protein/seed storage 2S albumin"/>
    <property type="match status" value="1"/>
</dbReference>
<dbReference type="Proteomes" id="UP000827721">
    <property type="component" value="Unassembled WGS sequence"/>
</dbReference>
<keyword evidence="2" id="KW-0813">Transport</keyword>
<comment type="function">
    <text evidence="2">Plant non-specific lipid-transfer proteins transfer phospholipids as well as galactolipids across membranes. May play a role in wax or cutin deposition in the cell walls of expanding epidermal cells and certain secretory tissues.</text>
</comment>
<keyword evidence="2" id="KW-0446">Lipid-binding</keyword>
<proteinExistence type="inferred from homology"/>
<comment type="similarity">
    <text evidence="1 2">Belongs to the plant LTP family.</text>
</comment>
<dbReference type="PANTHER" id="PTHR33076">
    <property type="entry name" value="NON-SPECIFIC LIPID-TRANSFER PROTEIN 2-RELATED"/>
    <property type="match status" value="1"/>
</dbReference>
<protein>
    <recommendedName>
        <fullName evidence="2">Non-specific lipid-transfer protein</fullName>
    </recommendedName>
</protein>
<comment type="caution">
    <text evidence="5">The sequence shown here is derived from an EMBL/GenBank/DDBJ whole genome shotgun (WGS) entry which is preliminary data.</text>
</comment>
<feature type="domain" description="Bifunctional inhibitor/plant lipid transfer protein/seed storage helical" evidence="4">
    <location>
        <begin position="31"/>
        <end position="115"/>
    </location>
</feature>
<dbReference type="SMART" id="SM00499">
    <property type="entry name" value="AAI"/>
    <property type="match status" value="1"/>
</dbReference>
<keyword evidence="6" id="KW-1185">Reference proteome</keyword>
<dbReference type="InterPro" id="IPR000528">
    <property type="entry name" value="Plant_nsLTP"/>
</dbReference>
<gene>
    <name evidence="5" type="ORF">JRO89_XS09G0021300</name>
</gene>
<name>A0ABQ8HKC3_9ROSI</name>
<sequence length="179" mass="19216">MATSKIFTVAFMVMLVSISLVPPHVNAQVTCEQITLWLTPCIGYSVVGGVVPGACCQGIKTALAAKKTVEDRRMGCNCVKDLAAKIPGLNYDRVNEIPGICGITIPYKISPSLDCTNLATYLRPDDYAARVEALVVTDSAVVTNSDHDHLSASIQLHGRLHHNYRATQQSAYGKAVDLG</sequence>
<evidence type="ECO:0000256" key="3">
    <source>
        <dbReference type="SAM" id="SignalP"/>
    </source>
</evidence>
<dbReference type="CDD" id="cd01960">
    <property type="entry name" value="nsLTP1"/>
    <property type="match status" value="1"/>
</dbReference>
<feature type="signal peptide" evidence="3">
    <location>
        <begin position="1"/>
        <end position="27"/>
    </location>
</feature>
<accession>A0ABQ8HKC3</accession>
<evidence type="ECO:0000256" key="2">
    <source>
        <dbReference type="RuleBase" id="RU000628"/>
    </source>
</evidence>
<dbReference type="InterPro" id="IPR036312">
    <property type="entry name" value="Bifun_inhib/LTP/seed_sf"/>
</dbReference>
<evidence type="ECO:0000256" key="1">
    <source>
        <dbReference type="ARBA" id="ARBA00009748"/>
    </source>
</evidence>
<keyword evidence="3" id="KW-0732">Signal</keyword>
<dbReference type="EMBL" id="JAFEMO010000009">
    <property type="protein sequence ID" value="KAH7564757.1"/>
    <property type="molecule type" value="Genomic_DNA"/>
</dbReference>